<dbReference type="InterPro" id="IPR036366">
    <property type="entry name" value="PGBDSf"/>
</dbReference>
<proteinExistence type="predicted"/>
<name>A0A143PNW3_LUTPR</name>
<reference evidence="3 4" key="1">
    <citation type="journal article" date="2016" name="Genome Announc.">
        <title>First Complete Genome Sequence of a Subdivision 6 Acidobacterium Strain.</title>
        <authorList>
            <person name="Huang S."/>
            <person name="Vieira S."/>
            <person name="Bunk B."/>
            <person name="Riedel T."/>
            <person name="Sproer C."/>
            <person name="Overmann J."/>
        </authorList>
    </citation>
    <scope>NUCLEOTIDE SEQUENCE [LARGE SCALE GENOMIC DNA]</scope>
    <source>
        <strain evidence="4">DSM 100886 HEG_-6_39</strain>
    </source>
</reference>
<dbReference type="InterPro" id="IPR002477">
    <property type="entry name" value="Peptidoglycan-bd-like"/>
</dbReference>
<sequence length="507" mass="55007">MSVAACILTVSIVASVLPPPITAQGRVAVERSKEPRKRSGPKTDRKADKATEEAQGKLNGRGSPKAASRPPRTATPFDRARTDERLPPIVVPLSTFGPDPATYNRWLQRSLNTVLRASLVVDGRRGPETVKKIKEFQRKKGLDPNGEIGMMTEDALAAAAGEVPPTFGQNFRFPGAVNGTAEQALKLLEKGTKPVLLNDDAVALDRTLFIDVRMNGAAPEVLAWRAPVAGWAPGPLEPTRTDVVRLNSSDQLEALLQAKDTLVRRGDRLPSDWQHAVKRRGVSDVYISERSPKRTLKEHVAAARALEHRYDPERTRIFNGLPRIDSERSLVDQIVALGLRLDQEPAFRQLAQQIHDVETAAQRPLDVAEKSAILEELQNGSNDTIVLVAHSQDGNIRLPGGEWITPKELAEIQRPGAPPRAFVLFSCDTGTVNGATAGVGEILLASRVAANVIAPPGPIDARPIPTLLSRFLTGEETLGDVFTGAWSYSISLRLEGVLPAQASERGR</sequence>
<evidence type="ECO:0000313" key="4">
    <source>
        <dbReference type="Proteomes" id="UP000076079"/>
    </source>
</evidence>
<evidence type="ECO:0000259" key="2">
    <source>
        <dbReference type="Pfam" id="PF01471"/>
    </source>
</evidence>
<dbReference type="AlphaFoldDB" id="A0A143PNW3"/>
<reference evidence="4" key="2">
    <citation type="submission" date="2016-04" db="EMBL/GenBank/DDBJ databases">
        <title>First Complete Genome Sequence of a Subdivision 6 Acidobacterium.</title>
        <authorList>
            <person name="Huang S."/>
            <person name="Vieira S."/>
            <person name="Bunk B."/>
            <person name="Riedel T."/>
            <person name="Sproeer C."/>
            <person name="Overmann J."/>
        </authorList>
    </citation>
    <scope>NUCLEOTIDE SEQUENCE [LARGE SCALE GENOMIC DNA]</scope>
    <source>
        <strain evidence="4">DSM 100886 HEG_-6_39</strain>
    </source>
</reference>
<feature type="compositionally biased region" description="Basic and acidic residues" evidence="1">
    <location>
        <begin position="41"/>
        <end position="55"/>
    </location>
</feature>
<dbReference type="OrthoDB" id="9810670at2"/>
<dbReference type="SUPFAM" id="SSF47090">
    <property type="entry name" value="PGBD-like"/>
    <property type="match status" value="1"/>
</dbReference>
<dbReference type="InterPro" id="IPR036365">
    <property type="entry name" value="PGBD-like_sf"/>
</dbReference>
<organism evidence="3 4">
    <name type="scientific">Luteitalea pratensis</name>
    <dbReference type="NCBI Taxonomy" id="1855912"/>
    <lineage>
        <taxon>Bacteria</taxon>
        <taxon>Pseudomonadati</taxon>
        <taxon>Acidobacteriota</taxon>
        <taxon>Vicinamibacteria</taxon>
        <taxon>Vicinamibacterales</taxon>
        <taxon>Vicinamibacteraceae</taxon>
        <taxon>Luteitalea</taxon>
    </lineage>
</organism>
<evidence type="ECO:0000313" key="3">
    <source>
        <dbReference type="EMBL" id="AMY09469.1"/>
    </source>
</evidence>
<feature type="domain" description="Peptidoglycan binding-like" evidence="2">
    <location>
        <begin position="105"/>
        <end position="156"/>
    </location>
</feature>
<accession>A0A143PNW3</accession>
<protein>
    <submittedName>
        <fullName evidence="3">Peptidoglycan binding domain protein</fullName>
    </submittedName>
</protein>
<keyword evidence="4" id="KW-1185">Reference proteome</keyword>
<dbReference type="KEGG" id="abac:LuPra_02686"/>
<dbReference type="EMBL" id="CP015136">
    <property type="protein sequence ID" value="AMY09469.1"/>
    <property type="molecule type" value="Genomic_DNA"/>
</dbReference>
<dbReference type="Proteomes" id="UP000076079">
    <property type="component" value="Chromosome"/>
</dbReference>
<dbReference type="Gene3D" id="1.10.101.10">
    <property type="entry name" value="PGBD-like superfamily/PGBD"/>
    <property type="match status" value="1"/>
</dbReference>
<dbReference type="Pfam" id="PF01471">
    <property type="entry name" value="PG_binding_1"/>
    <property type="match status" value="1"/>
</dbReference>
<evidence type="ECO:0000256" key="1">
    <source>
        <dbReference type="SAM" id="MobiDB-lite"/>
    </source>
</evidence>
<dbReference type="STRING" id="1855912.LuPra_02686"/>
<gene>
    <name evidence="3" type="ORF">LuPra_02686</name>
</gene>
<feature type="region of interest" description="Disordered" evidence="1">
    <location>
        <begin position="26"/>
        <end position="86"/>
    </location>
</feature>